<dbReference type="EMBL" id="AAGIQQ010000054">
    <property type="protein sequence ID" value="EBO4819301.1"/>
    <property type="molecule type" value="Genomic_DNA"/>
</dbReference>
<dbReference type="AlphaFoldDB" id="A0A5U0PXX1"/>
<accession>A0A5U0PXX1</accession>
<comment type="caution">
    <text evidence="1">The sequence shown here is derived from an EMBL/GenBank/DDBJ whole genome shotgun (WGS) entry which is preliminary data.</text>
</comment>
<sequence length="252" mass="28432">MMNESLIIFSRAWAVTAALAVLLAPAYSRPVTPVYGLTQLARLLREQPRTPVALGLHPHEHVADLYRLQPLLAGRPVLFVGRCFYWTDYKLPEWLGLELYGFCSWDTMQDPFSRRMALRCFRQQRPAGGNDGNDAFTGADIFIPFLSAMPEKQILERANLWLYRELSACGLTGYEIRVLSLMTEGGKGDMPSRVRSLHKNNGLYRLGMTGHLINLYRGVKVRPELQAGLPVRAGESKTAGREVILPFRQEVV</sequence>
<organism evidence="1">
    <name type="scientific">Salmonella enterica</name>
    <name type="common">Salmonella choleraesuis</name>
    <dbReference type="NCBI Taxonomy" id="28901"/>
    <lineage>
        <taxon>Bacteria</taxon>
        <taxon>Pseudomonadati</taxon>
        <taxon>Pseudomonadota</taxon>
        <taxon>Gammaproteobacteria</taxon>
        <taxon>Enterobacterales</taxon>
        <taxon>Enterobacteriaceae</taxon>
        <taxon>Salmonella</taxon>
    </lineage>
</organism>
<gene>
    <name evidence="1" type="ORF">DOF42_23915</name>
</gene>
<name>A0A5U0PXX1_SALER</name>
<reference evidence="1" key="1">
    <citation type="submission" date="2018-06" db="EMBL/GenBank/DDBJ databases">
        <authorList>
            <consortium name="PulseNet: The National Subtyping Network for Foodborne Disease Surveillance"/>
            <person name="Tarr C.L."/>
            <person name="Trees E."/>
            <person name="Katz L.S."/>
            <person name="Carleton-Romer H.A."/>
            <person name="Stroika S."/>
            <person name="Kucerova Z."/>
            <person name="Roache K.F."/>
            <person name="Sabol A.L."/>
            <person name="Besser J."/>
            <person name="Gerner-Smidt P."/>
        </authorList>
    </citation>
    <scope>NUCLEOTIDE SEQUENCE</scope>
    <source>
        <strain evidence="1">PNUSAS043090</strain>
    </source>
</reference>
<protein>
    <submittedName>
        <fullName evidence="1">Uncharacterized protein</fullName>
    </submittedName>
</protein>
<evidence type="ECO:0000313" key="1">
    <source>
        <dbReference type="EMBL" id="EBO4819301.1"/>
    </source>
</evidence>
<proteinExistence type="predicted"/>